<dbReference type="GO" id="GO:0005829">
    <property type="term" value="C:cytosol"/>
    <property type="evidence" value="ECO:0007669"/>
    <property type="project" value="TreeGrafter"/>
</dbReference>
<dbReference type="Proteomes" id="UP000294752">
    <property type="component" value="Unassembled WGS sequence"/>
</dbReference>
<dbReference type="GO" id="GO:0004674">
    <property type="term" value="F:protein serine/threonine kinase activity"/>
    <property type="evidence" value="ECO:0007669"/>
    <property type="project" value="TreeGrafter"/>
</dbReference>
<evidence type="ECO:0000256" key="3">
    <source>
        <dbReference type="ARBA" id="ARBA00022777"/>
    </source>
</evidence>
<comment type="similarity">
    <text evidence="1">Belongs to the HipA Ser/Thr kinase family.</text>
</comment>
<evidence type="ECO:0000313" key="6">
    <source>
        <dbReference type="EMBL" id="TDS13822.1"/>
    </source>
</evidence>
<evidence type="ECO:0000259" key="4">
    <source>
        <dbReference type="Pfam" id="PF07804"/>
    </source>
</evidence>
<dbReference type="AlphaFoldDB" id="A0A4R7D0S1"/>
<keyword evidence="2" id="KW-0808">Transferase</keyword>
<keyword evidence="7" id="KW-1185">Reference proteome</keyword>
<organism evidence="6 7">
    <name type="scientific">Sphingobacterium paludis</name>
    <dbReference type="NCBI Taxonomy" id="1476465"/>
    <lineage>
        <taxon>Bacteria</taxon>
        <taxon>Pseudomonadati</taxon>
        <taxon>Bacteroidota</taxon>
        <taxon>Sphingobacteriia</taxon>
        <taxon>Sphingobacteriales</taxon>
        <taxon>Sphingobacteriaceae</taxon>
        <taxon>Sphingobacterium</taxon>
    </lineage>
</organism>
<dbReference type="OrthoDB" id="9805913at2"/>
<evidence type="ECO:0000259" key="5">
    <source>
        <dbReference type="Pfam" id="PF13657"/>
    </source>
</evidence>
<evidence type="ECO:0000256" key="1">
    <source>
        <dbReference type="ARBA" id="ARBA00010164"/>
    </source>
</evidence>
<dbReference type="InterPro" id="IPR012893">
    <property type="entry name" value="HipA-like_C"/>
</dbReference>
<dbReference type="PANTHER" id="PTHR37419:SF8">
    <property type="entry name" value="TOXIN YJJJ"/>
    <property type="match status" value="1"/>
</dbReference>
<dbReference type="InterPro" id="IPR017508">
    <property type="entry name" value="HipA_N1"/>
</dbReference>
<evidence type="ECO:0000256" key="2">
    <source>
        <dbReference type="ARBA" id="ARBA00022679"/>
    </source>
</evidence>
<sequence>MSRSIREVSVALDFGTESYPVGRMAMRNGVIYFEYDDALIQKGIEISPIGLPLQRGVVEFPRRPFEGLAGVFNDSLPDGWGRLLMDRLLRSQGIFPDSISSLDRLAYVGSFGMGALTYEPDISVSDGQEFVDLDHLATQTEEVIQGSSEEVLTELIALNGSSAGARPKALIAVDNDRRHITSGAREMPQGFEPWLVKFSNRQDGSDAGAIEYVYALMAKEAGVAMPDVHLFSSQNTAGYFAVKRFDRDGNIKFHMSTVSGLLHSDFRIPSLDYEDLLNLTSMLTKDIREVEKMYRLAVFNVLAHNRDDHGKNFSFLMDEKGGWRLAPAYDLTFSRGPNGEQSTMVMGEGKNPRISHLLKLGDEIKLPKKLIAEIIDQTRAALATWPDLAKLHGVATTNIKIVSRAMQEIAK</sequence>
<gene>
    <name evidence="6" type="ORF">B0I21_104148</name>
</gene>
<reference evidence="6 7" key="1">
    <citation type="submission" date="2019-03" db="EMBL/GenBank/DDBJ databases">
        <title>Genomic Encyclopedia of Type Strains, Phase III (KMG-III): the genomes of soil and plant-associated and newly described type strains.</title>
        <authorList>
            <person name="Whitman W."/>
        </authorList>
    </citation>
    <scope>NUCLEOTIDE SEQUENCE [LARGE SCALE GENOMIC DNA]</scope>
    <source>
        <strain evidence="6 7">CGMCC 1.12801</strain>
    </source>
</reference>
<feature type="domain" description="HipA N-terminal subdomain 1" evidence="5">
    <location>
        <begin position="18"/>
        <end position="118"/>
    </location>
</feature>
<name>A0A4R7D0S1_9SPHI</name>
<dbReference type="InterPro" id="IPR052028">
    <property type="entry name" value="HipA_Ser/Thr_kinase"/>
</dbReference>
<dbReference type="RefSeq" id="WP_133640132.1">
    <property type="nucleotide sequence ID" value="NZ_SNZV01000004.1"/>
</dbReference>
<dbReference type="PANTHER" id="PTHR37419">
    <property type="entry name" value="SERINE/THREONINE-PROTEIN KINASE TOXIN HIPA"/>
    <property type="match status" value="1"/>
</dbReference>
<keyword evidence="3 6" id="KW-0418">Kinase</keyword>
<accession>A0A4R7D0S1</accession>
<proteinExistence type="inferred from homology"/>
<evidence type="ECO:0000313" key="7">
    <source>
        <dbReference type="Proteomes" id="UP000294752"/>
    </source>
</evidence>
<dbReference type="Pfam" id="PF07804">
    <property type="entry name" value="HipA_C"/>
    <property type="match status" value="1"/>
</dbReference>
<feature type="domain" description="HipA-like C-terminal" evidence="4">
    <location>
        <begin position="161"/>
        <end position="385"/>
    </location>
</feature>
<dbReference type="Gene3D" id="1.10.1070.20">
    <property type="match status" value="1"/>
</dbReference>
<protein>
    <submittedName>
        <fullName evidence="6">Serine/threonine-protein kinase HipA</fullName>
    </submittedName>
</protein>
<dbReference type="Pfam" id="PF13657">
    <property type="entry name" value="Couple_hipA"/>
    <property type="match status" value="1"/>
</dbReference>
<comment type="caution">
    <text evidence="6">The sequence shown here is derived from an EMBL/GenBank/DDBJ whole genome shotgun (WGS) entry which is preliminary data.</text>
</comment>
<dbReference type="EMBL" id="SNZV01000004">
    <property type="protein sequence ID" value="TDS13822.1"/>
    <property type="molecule type" value="Genomic_DNA"/>
</dbReference>